<dbReference type="KEGG" id="dha:DEHA2C11088g"/>
<dbReference type="Proteomes" id="UP000000599">
    <property type="component" value="Chromosome C"/>
</dbReference>
<dbReference type="OMA" id="QESDEIM"/>
<reference evidence="1 2" key="1">
    <citation type="journal article" date="2004" name="Nature">
        <title>Genome evolution in yeasts.</title>
        <authorList>
            <consortium name="Genolevures"/>
            <person name="Dujon B."/>
            <person name="Sherman D."/>
            <person name="Fischer G."/>
            <person name="Durrens P."/>
            <person name="Casaregola S."/>
            <person name="Lafontaine I."/>
            <person name="de Montigny J."/>
            <person name="Marck C."/>
            <person name="Neuveglise C."/>
            <person name="Talla E."/>
            <person name="Goffard N."/>
            <person name="Frangeul L."/>
            <person name="Aigle M."/>
            <person name="Anthouard V."/>
            <person name="Babour A."/>
            <person name="Barbe V."/>
            <person name="Barnay S."/>
            <person name="Blanchin S."/>
            <person name="Beckerich J.M."/>
            <person name="Beyne E."/>
            <person name="Bleykasten C."/>
            <person name="Boisrame A."/>
            <person name="Boyer J."/>
            <person name="Cattolico L."/>
            <person name="Confanioleri F."/>
            <person name="de Daruvar A."/>
            <person name="Despons L."/>
            <person name="Fabre E."/>
            <person name="Fairhead C."/>
            <person name="Ferry-Dumazet H."/>
            <person name="Groppi A."/>
            <person name="Hantraye F."/>
            <person name="Hennequin C."/>
            <person name="Jauniaux N."/>
            <person name="Joyet P."/>
            <person name="Kachouri R."/>
            <person name="Kerrest A."/>
            <person name="Koszul R."/>
            <person name="Lemaire M."/>
            <person name="Lesur I."/>
            <person name="Ma L."/>
            <person name="Muller H."/>
            <person name="Nicaud J.M."/>
            <person name="Nikolski M."/>
            <person name="Oztas S."/>
            <person name="Ozier-Kalogeropoulos O."/>
            <person name="Pellenz S."/>
            <person name="Potier S."/>
            <person name="Richard G.F."/>
            <person name="Straub M.L."/>
            <person name="Suleau A."/>
            <person name="Swennene D."/>
            <person name="Tekaia F."/>
            <person name="Wesolowski-Louvel M."/>
            <person name="Westhof E."/>
            <person name="Wirth B."/>
            <person name="Zeniou-Meyer M."/>
            <person name="Zivanovic I."/>
            <person name="Bolotin-Fukuhara M."/>
            <person name="Thierry A."/>
            <person name="Bouchier C."/>
            <person name="Caudron B."/>
            <person name="Scarpelli C."/>
            <person name="Gaillardin C."/>
            <person name="Weissenbach J."/>
            <person name="Wincker P."/>
            <person name="Souciet J.L."/>
        </authorList>
    </citation>
    <scope>NUCLEOTIDE SEQUENCE [LARGE SCALE GENOMIC DNA]</scope>
    <source>
        <strain evidence="2">ATCC 36239 / CBS 767 / BCRC 21394 / JCM 1990 / NBRC 0083 / IGC 2968</strain>
    </source>
</reference>
<organism evidence="1 2">
    <name type="scientific">Debaryomyces hansenii (strain ATCC 36239 / CBS 767 / BCRC 21394 / JCM 1990 / NBRC 0083 / IGC 2968)</name>
    <name type="common">Yeast</name>
    <name type="synonym">Torulaspora hansenii</name>
    <dbReference type="NCBI Taxonomy" id="284592"/>
    <lineage>
        <taxon>Eukaryota</taxon>
        <taxon>Fungi</taxon>
        <taxon>Dikarya</taxon>
        <taxon>Ascomycota</taxon>
        <taxon>Saccharomycotina</taxon>
        <taxon>Pichiomycetes</taxon>
        <taxon>Debaryomycetaceae</taxon>
        <taxon>Debaryomyces</taxon>
    </lineage>
</organism>
<evidence type="ECO:0000313" key="1">
    <source>
        <dbReference type="EMBL" id="CAG86236.2"/>
    </source>
</evidence>
<protein>
    <submittedName>
        <fullName evidence="1">DEHA2C11088p</fullName>
    </submittedName>
</protein>
<accession>Q6BUF4</accession>
<dbReference type="Pfam" id="PF09447">
    <property type="entry name" value="Cnl2_NKP2"/>
    <property type="match status" value="1"/>
</dbReference>
<sequence>MATRPIFFCSSRRSRYATRNISLLYLDVISYSHNNETMESSIILENFMLSRASLHEVITLEQFERLFPRRVLKNTIQKIYEELVEQRESKSIEPAKNKIQEQFDVPLQDTIDKLKSSQAITVGRHSISDLVTRLDKLENIFVLQNSLIDDQITNVINDIKLICKEFNDIKYGNAWFRGGEETDIEKVMEETIRSVDKCDTIFR</sequence>
<keyword evidence="2" id="KW-1185">Reference proteome</keyword>
<proteinExistence type="predicted"/>
<dbReference type="GO" id="GO:0000776">
    <property type="term" value="C:kinetochore"/>
    <property type="evidence" value="ECO:0007669"/>
    <property type="project" value="InterPro"/>
</dbReference>
<dbReference type="EMBL" id="CR382135">
    <property type="protein sequence ID" value="CAG86236.2"/>
    <property type="molecule type" value="Genomic_DNA"/>
</dbReference>
<dbReference type="eggNOG" id="ENOG502T63D">
    <property type="taxonomic scope" value="Eukaryota"/>
</dbReference>
<dbReference type="VEuPathDB" id="FungiDB:DEHA2C11088g"/>
<dbReference type="HOGENOM" id="CLU_1348887_0_0_1"/>
<dbReference type="AlphaFoldDB" id="Q6BUF4"/>
<dbReference type="InterPro" id="IPR018565">
    <property type="entry name" value="Nkp2/Cnl2"/>
</dbReference>
<gene>
    <name evidence="1" type="ordered locus">DEHA2C11088g</name>
</gene>
<name>Q6BUF4_DEBHA</name>
<dbReference type="OrthoDB" id="4018315at2759"/>
<dbReference type="InParanoid" id="Q6BUF4"/>
<dbReference type="GeneID" id="2900623"/>
<dbReference type="RefSeq" id="XP_458165.2">
    <property type="nucleotide sequence ID" value="XM_458165.1"/>
</dbReference>
<evidence type="ECO:0000313" key="2">
    <source>
        <dbReference type="Proteomes" id="UP000000599"/>
    </source>
</evidence>